<dbReference type="AlphaFoldDB" id="A0A6G0WJ22"/>
<dbReference type="GO" id="GO:0005525">
    <property type="term" value="F:GTP binding"/>
    <property type="evidence" value="ECO:0007669"/>
    <property type="project" value="UniProtKB-KW"/>
</dbReference>
<evidence type="ECO:0000313" key="8">
    <source>
        <dbReference type="EMBL" id="KAF0727200.1"/>
    </source>
</evidence>
<keyword evidence="1" id="KW-0547">Nucleotide-binding</keyword>
<feature type="compositionally biased region" description="Basic and acidic residues" evidence="6">
    <location>
        <begin position="591"/>
        <end position="602"/>
    </location>
</feature>
<evidence type="ECO:0000259" key="7">
    <source>
        <dbReference type="PROSITE" id="PS51715"/>
    </source>
</evidence>
<feature type="compositionally biased region" description="Basic and acidic residues" evidence="6">
    <location>
        <begin position="609"/>
        <end position="624"/>
    </location>
</feature>
<organism evidence="8 9">
    <name type="scientific">Aphanomyces euteiches</name>
    <dbReference type="NCBI Taxonomy" id="100861"/>
    <lineage>
        <taxon>Eukaryota</taxon>
        <taxon>Sar</taxon>
        <taxon>Stramenopiles</taxon>
        <taxon>Oomycota</taxon>
        <taxon>Saprolegniomycetes</taxon>
        <taxon>Saprolegniales</taxon>
        <taxon>Verrucalvaceae</taxon>
        <taxon>Aphanomyces</taxon>
    </lineage>
</organism>
<dbReference type="InterPro" id="IPR030386">
    <property type="entry name" value="G_GB1_RHD3_dom"/>
</dbReference>
<dbReference type="InterPro" id="IPR036543">
    <property type="entry name" value="Guanylate-bd_C_sf"/>
</dbReference>
<evidence type="ECO:0000256" key="5">
    <source>
        <dbReference type="SAM" id="Coils"/>
    </source>
</evidence>
<dbReference type="InterPro" id="IPR003191">
    <property type="entry name" value="Guanylate-bd/ATL_C"/>
</dbReference>
<evidence type="ECO:0000256" key="3">
    <source>
        <dbReference type="ARBA" id="ARBA00023134"/>
    </source>
</evidence>
<dbReference type="SUPFAM" id="SSF48340">
    <property type="entry name" value="Interferon-induced guanylate-binding protein 1 (GBP1), C-terminal domain"/>
    <property type="match status" value="1"/>
</dbReference>
<dbReference type="Proteomes" id="UP000481153">
    <property type="component" value="Unassembled WGS sequence"/>
</dbReference>
<dbReference type="Pfam" id="PF02263">
    <property type="entry name" value="GBP"/>
    <property type="match status" value="1"/>
</dbReference>
<dbReference type="GO" id="GO:0003924">
    <property type="term" value="F:GTPase activity"/>
    <property type="evidence" value="ECO:0007669"/>
    <property type="project" value="InterPro"/>
</dbReference>
<gene>
    <name evidence="8" type="ORF">Ae201684_014729</name>
</gene>
<keyword evidence="5" id="KW-0175">Coiled coil</keyword>
<name>A0A6G0WJ22_9STRA</name>
<evidence type="ECO:0000256" key="6">
    <source>
        <dbReference type="SAM" id="MobiDB-lite"/>
    </source>
</evidence>
<dbReference type="Pfam" id="PF02841">
    <property type="entry name" value="GBP_C"/>
    <property type="match status" value="1"/>
</dbReference>
<dbReference type="Gene3D" id="1.20.1000.10">
    <property type="entry name" value="Guanylate-binding protein, C-terminal domain"/>
    <property type="match status" value="1"/>
</dbReference>
<feature type="coiled-coil region" evidence="5">
    <location>
        <begin position="498"/>
        <end position="536"/>
    </location>
</feature>
<sequence length="746" mass="83569">MSLSEPLPFITLTDDDCFSISPEAAEYLKTVEGEVSIVAIAGLYRTGKSYLLNQLLGRTTEHTMFGVGGTVNAMTKGIWIWGQPVDGTGGNKTIIFMDTEGLGSAQRSQTQDTRIFALALLLSSFFIYNSRGVIDANAIEDLSLVVNLTKYIQVSAGGNGSGGNLAEFFPAFLWVVRDFTLQLEEEGKAISSRDYLEKALKPQPGTSDDTQHKNQVRQLLSNFFPQRDCITMVRPLNDEALLRELPKQPFESLRPEFRTQLESLKQRVFTTLQPKKLMSKPLNGTMLVTLAENYVEAFNSGAAPVISSAWDRVVQAQSEELLDASKDAFTSAFAPNTTALKDDDLLKAYQAAEAKAIETLKASAVAADTVPLTLPQLQDWMQEKLRAAWEHNDKLAKKHLIGVLQELYAPIAAQAWQNLDKDAPVDQVLTALRSKLAGFDHLLKKFVDDYLAATEGYPLQSYMLASFLAEKIMDGVVNWGTLVTVLFRQQDGILQKNISTARQKVKALEGKAKAAQEMLQQQKETYERALQGISDRMQEEKLTLRAEMDHKDGEIKRTMMQIDRISTLHAEALDRLAEELKSAKEELKEVEAQVDAARREQDSLAQDTAKQRLENERKKNEKEKDLLEAHHKLREKVVDLERQLGEQQAEHMTAIFKMEQTCQEKVRVVEAECEDQAAELKGQTISDIRELKTKQESELRALQVDLNDRQAILSAMQERLELQRRQNMQNAAGGKKGGNKEDCVVS</sequence>
<dbReference type="PANTHER" id="PTHR10751">
    <property type="entry name" value="GUANYLATE BINDING PROTEIN"/>
    <property type="match status" value="1"/>
</dbReference>
<proteinExistence type="inferred from homology"/>
<evidence type="ECO:0000313" key="9">
    <source>
        <dbReference type="Proteomes" id="UP000481153"/>
    </source>
</evidence>
<evidence type="ECO:0000256" key="2">
    <source>
        <dbReference type="ARBA" id="ARBA00022801"/>
    </source>
</evidence>
<dbReference type="InterPro" id="IPR027417">
    <property type="entry name" value="P-loop_NTPase"/>
</dbReference>
<accession>A0A6G0WJ22</accession>
<dbReference type="CDD" id="cd01851">
    <property type="entry name" value="GBP"/>
    <property type="match status" value="1"/>
</dbReference>
<dbReference type="SUPFAM" id="SSF52540">
    <property type="entry name" value="P-loop containing nucleoside triphosphate hydrolases"/>
    <property type="match status" value="1"/>
</dbReference>
<feature type="region of interest" description="Disordered" evidence="6">
    <location>
        <begin position="724"/>
        <end position="746"/>
    </location>
</feature>
<keyword evidence="3" id="KW-0342">GTP-binding</keyword>
<keyword evidence="2" id="KW-0378">Hydrolase</keyword>
<keyword evidence="9" id="KW-1185">Reference proteome</keyword>
<evidence type="ECO:0000256" key="4">
    <source>
        <dbReference type="PROSITE-ProRule" id="PRU01052"/>
    </source>
</evidence>
<feature type="domain" description="GB1/RHD3-type G" evidence="7">
    <location>
        <begin position="32"/>
        <end position="286"/>
    </location>
</feature>
<comment type="caution">
    <text evidence="8">The sequence shown here is derived from an EMBL/GenBank/DDBJ whole genome shotgun (WGS) entry which is preliminary data.</text>
</comment>
<dbReference type="EMBL" id="VJMJ01000200">
    <property type="protein sequence ID" value="KAF0727200.1"/>
    <property type="molecule type" value="Genomic_DNA"/>
</dbReference>
<dbReference type="VEuPathDB" id="FungiDB:AeMF1_000114"/>
<evidence type="ECO:0000256" key="1">
    <source>
        <dbReference type="ARBA" id="ARBA00022741"/>
    </source>
</evidence>
<dbReference type="InterPro" id="IPR015894">
    <property type="entry name" value="Guanylate-bd_N"/>
</dbReference>
<dbReference type="FunFam" id="3.40.50.300:FF:001470">
    <property type="entry name" value="Interferon-induced guanylate-binding protein 1"/>
    <property type="match status" value="1"/>
</dbReference>
<dbReference type="Gene3D" id="3.40.50.300">
    <property type="entry name" value="P-loop containing nucleotide triphosphate hydrolases"/>
    <property type="match status" value="1"/>
</dbReference>
<reference evidence="8 9" key="1">
    <citation type="submission" date="2019-07" db="EMBL/GenBank/DDBJ databases">
        <title>Genomics analysis of Aphanomyces spp. identifies a new class of oomycete effector associated with host adaptation.</title>
        <authorList>
            <person name="Gaulin E."/>
        </authorList>
    </citation>
    <scope>NUCLEOTIDE SEQUENCE [LARGE SCALE GENOMIC DNA]</scope>
    <source>
        <strain evidence="8 9">ATCC 201684</strain>
    </source>
</reference>
<comment type="similarity">
    <text evidence="4">Belongs to the TRAFAC class dynamin-like GTPase superfamily. GB1/RHD3 GTPase family.</text>
</comment>
<dbReference type="PROSITE" id="PS51715">
    <property type="entry name" value="G_GB1_RHD3"/>
    <property type="match status" value="1"/>
</dbReference>
<feature type="region of interest" description="Disordered" evidence="6">
    <location>
        <begin position="591"/>
        <end position="624"/>
    </location>
</feature>
<protein>
    <recommendedName>
        <fullName evidence="7">GB1/RHD3-type G domain-containing protein</fullName>
    </recommendedName>
</protein>